<sequence length="358" mass="40617">MKILFVFYIPSGGVETLNRQRCNTLKKHGIECHQLYLENGTGMQNILDIPTFIMKGDAQINELLNREQYQCIIVCSNYMILPRIRAAGFKGSLIYEVQGLGSKENAKDILIHAKPFVHANGNGLLYPKTPHLNELIQKYYKDMPQFCFHNLMDTEHFTYQENNAPEYPVIGWVGRIEENKNWRSFLEIGAALKQHKPNLKLWMFEDATLSKPAERNRFTQLLQQLNMSGYIETFSNIPHEKMADYYSKIGNSGGFLLSTSKVEGFGYAVAEAISCRCPVLTTDSDGVRAFIIHNQSGKFFTAGDTAHAVREALDLMDNTHLRDAIKTNALNHLNANCSPAQYAVNFKQMLRTLGHVIT</sequence>
<dbReference type="Gene3D" id="3.40.50.2000">
    <property type="entry name" value="Glycogen Phosphorylase B"/>
    <property type="match status" value="1"/>
</dbReference>
<proteinExistence type="predicted"/>
<dbReference type="PANTHER" id="PTHR45947">
    <property type="entry name" value="SULFOQUINOVOSYL TRANSFERASE SQD2"/>
    <property type="match status" value="1"/>
</dbReference>
<dbReference type="AlphaFoldDB" id="A0A235FDM4"/>
<dbReference type="RefSeq" id="WP_094251003.1">
    <property type="nucleotide sequence ID" value="NZ_JBHLXL010000001.1"/>
</dbReference>
<dbReference type="InterPro" id="IPR001296">
    <property type="entry name" value="Glyco_trans_1"/>
</dbReference>
<reference evidence="2 3" key="1">
    <citation type="submission" date="2017-07" db="EMBL/GenBank/DDBJ databases">
        <title>Fictibacillus sp. nov. GDSW-R2A3 Genome sequencing and assembly.</title>
        <authorList>
            <person name="Mayilraj S."/>
        </authorList>
    </citation>
    <scope>NUCLEOTIDE SEQUENCE [LARGE SCALE GENOMIC DNA]</scope>
    <source>
        <strain evidence="2 3">GDSW-R2A3</strain>
    </source>
</reference>
<evidence type="ECO:0000313" key="2">
    <source>
        <dbReference type="EMBL" id="OYD59043.1"/>
    </source>
</evidence>
<evidence type="ECO:0000313" key="3">
    <source>
        <dbReference type="Proteomes" id="UP000215059"/>
    </source>
</evidence>
<accession>A0A235FDM4</accession>
<feature type="domain" description="Glycosyl transferase family 1" evidence="1">
    <location>
        <begin position="160"/>
        <end position="330"/>
    </location>
</feature>
<comment type="caution">
    <text evidence="2">The sequence shown here is derived from an EMBL/GenBank/DDBJ whole genome shotgun (WGS) entry which is preliminary data.</text>
</comment>
<protein>
    <recommendedName>
        <fullName evidence="1">Glycosyl transferase family 1 domain-containing protein</fullName>
    </recommendedName>
</protein>
<dbReference type="PANTHER" id="PTHR45947:SF3">
    <property type="entry name" value="SULFOQUINOVOSYL TRANSFERASE SQD2"/>
    <property type="match status" value="1"/>
</dbReference>
<dbReference type="SUPFAM" id="SSF53756">
    <property type="entry name" value="UDP-Glycosyltransferase/glycogen phosphorylase"/>
    <property type="match status" value="1"/>
</dbReference>
<dbReference type="Proteomes" id="UP000215059">
    <property type="component" value="Unassembled WGS sequence"/>
</dbReference>
<dbReference type="EMBL" id="NOII01000001">
    <property type="protein sequence ID" value="OYD59043.1"/>
    <property type="molecule type" value="Genomic_DNA"/>
</dbReference>
<keyword evidence="3" id="KW-1185">Reference proteome</keyword>
<evidence type="ECO:0000259" key="1">
    <source>
        <dbReference type="Pfam" id="PF00534"/>
    </source>
</evidence>
<organism evidence="2 3">
    <name type="scientific">Fictibacillus aquaticus</name>
    <dbReference type="NCBI Taxonomy" id="2021314"/>
    <lineage>
        <taxon>Bacteria</taxon>
        <taxon>Bacillati</taxon>
        <taxon>Bacillota</taxon>
        <taxon>Bacilli</taxon>
        <taxon>Bacillales</taxon>
        <taxon>Fictibacillaceae</taxon>
        <taxon>Fictibacillus</taxon>
    </lineage>
</organism>
<dbReference type="GO" id="GO:0016757">
    <property type="term" value="F:glycosyltransferase activity"/>
    <property type="evidence" value="ECO:0007669"/>
    <property type="project" value="InterPro"/>
</dbReference>
<gene>
    <name evidence="2" type="ORF">CGZ90_03835</name>
</gene>
<dbReference type="OrthoDB" id="158463at2"/>
<dbReference type="Pfam" id="PF00534">
    <property type="entry name" value="Glycos_transf_1"/>
    <property type="match status" value="1"/>
</dbReference>
<dbReference type="InterPro" id="IPR050194">
    <property type="entry name" value="Glycosyltransferase_grp1"/>
</dbReference>
<dbReference type="CDD" id="cd03801">
    <property type="entry name" value="GT4_PimA-like"/>
    <property type="match status" value="1"/>
</dbReference>
<name>A0A235FDM4_9BACL</name>